<evidence type="ECO:0000313" key="3">
    <source>
        <dbReference type="Proteomes" id="UP000295106"/>
    </source>
</evidence>
<dbReference type="RefSeq" id="WP_132646297.1">
    <property type="nucleotide sequence ID" value="NZ_NRRI01000020.1"/>
</dbReference>
<keyword evidence="1" id="KW-1133">Transmembrane helix</keyword>
<keyword evidence="1" id="KW-0472">Membrane</keyword>
<reference evidence="2 3" key="1">
    <citation type="submission" date="2019-03" db="EMBL/GenBank/DDBJ databases">
        <title>Genomic Encyclopedia of Type Strains, Phase IV (KMG-IV): sequencing the most valuable type-strain genomes for metagenomic binning, comparative biology and taxonomic classification.</title>
        <authorList>
            <person name="Goeker M."/>
        </authorList>
    </citation>
    <scope>NUCLEOTIDE SEQUENCE [LARGE SCALE GENOMIC DNA]</scope>
    <source>
        <strain evidence="2 3">DSM 1709</strain>
    </source>
</reference>
<gene>
    <name evidence="2" type="ORF">EV684_10430</name>
</gene>
<name>A0A4R2M9G5_RUBGE</name>
<dbReference type="AlphaFoldDB" id="A0A4R2M9G5"/>
<sequence>MDNAVYEKEWVRPVHLIGRITLIGVCLSSFLPVAYLYLVHGVVPPMDWIIKDVLLITASFGFIWLIEPITFYPALGMIGSYLAFLTGNIGTSKLPASAVAQDIIKVEPGSRQAEVVSSMAIIGSIITTVGFVCVGALAGTVLLAALPAEVLNAIKSYTVPAVFGSLMVSFAIKYPKVIPVAIGVPLLLRLFAKGFVPGYLFIVFTIVATIAAALLIYKNQIWKQQES</sequence>
<accession>A0A4R2M9G5</accession>
<dbReference type="OrthoDB" id="2052735at2"/>
<feature type="transmembrane region" description="Helical" evidence="1">
    <location>
        <begin position="53"/>
        <end position="75"/>
    </location>
</feature>
<dbReference type="Proteomes" id="UP000295106">
    <property type="component" value="Unassembled WGS sequence"/>
</dbReference>
<evidence type="ECO:0000313" key="2">
    <source>
        <dbReference type="EMBL" id="TCP03312.1"/>
    </source>
</evidence>
<feature type="transmembrane region" description="Helical" evidence="1">
    <location>
        <begin position="195"/>
        <end position="217"/>
    </location>
</feature>
<proteinExistence type="predicted"/>
<evidence type="ECO:0000256" key="1">
    <source>
        <dbReference type="SAM" id="Phobius"/>
    </source>
</evidence>
<comment type="caution">
    <text evidence="2">The sequence shown here is derived from an EMBL/GenBank/DDBJ whole genome shotgun (WGS) entry which is preliminary data.</text>
</comment>
<feature type="transmembrane region" description="Helical" evidence="1">
    <location>
        <begin position="20"/>
        <end position="41"/>
    </location>
</feature>
<keyword evidence="1" id="KW-0812">Transmembrane</keyword>
<dbReference type="EMBL" id="SLXD01000004">
    <property type="protein sequence ID" value="TCP03312.1"/>
    <property type="molecule type" value="Genomic_DNA"/>
</dbReference>
<protein>
    <recommendedName>
        <fullName evidence="4">Transmembrane protein</fullName>
    </recommendedName>
</protein>
<evidence type="ECO:0008006" key="4">
    <source>
        <dbReference type="Google" id="ProtNLM"/>
    </source>
</evidence>
<feature type="transmembrane region" description="Helical" evidence="1">
    <location>
        <begin position="120"/>
        <end position="145"/>
    </location>
</feature>
<organism evidence="2 3">
    <name type="scientific">Rubrivivax gelatinosus</name>
    <name type="common">Rhodocyclus gelatinosus</name>
    <name type="synonym">Rhodopseudomonas gelatinosa</name>
    <dbReference type="NCBI Taxonomy" id="28068"/>
    <lineage>
        <taxon>Bacteria</taxon>
        <taxon>Pseudomonadati</taxon>
        <taxon>Pseudomonadota</taxon>
        <taxon>Betaproteobacteria</taxon>
        <taxon>Burkholderiales</taxon>
        <taxon>Sphaerotilaceae</taxon>
        <taxon>Rubrivivax</taxon>
    </lineage>
</organism>